<accession>A0ABD7A7D9</accession>
<reference evidence="2 3" key="1">
    <citation type="submission" date="2020-06" db="EMBL/GenBank/DDBJ databases">
        <title>Mannheimia pernigra sp. nov. isolated from bovine respiratory tract.</title>
        <authorList>
            <person name="Kuhnert P."/>
            <person name="Akarsu-Egger H."/>
        </authorList>
    </citation>
    <scope>NUCLEOTIDE SEQUENCE [LARGE SCALE GENOMIC DNA]</scope>
    <source>
        <strain evidence="2 3">17CN0883</strain>
    </source>
</reference>
<feature type="transmembrane region" description="Helical" evidence="1">
    <location>
        <begin position="12"/>
        <end position="34"/>
    </location>
</feature>
<keyword evidence="1" id="KW-0812">Transmembrane</keyword>
<evidence type="ECO:0000313" key="2">
    <source>
        <dbReference type="EMBL" id="QLB42031.1"/>
    </source>
</evidence>
<evidence type="ECO:0008006" key="4">
    <source>
        <dbReference type="Google" id="ProtNLM"/>
    </source>
</evidence>
<sequence>MRVKNRYIRNFIIWLAICLVNLNGFALILGIYVYVEKGFLDTEMIFRMFILSIASPLFVVFIEILFDIFIFLYRKFVRNIKQDGV</sequence>
<dbReference type="KEGG" id="mpeg:HV560_03935"/>
<name>A0ABD7A7D9_9PAST</name>
<evidence type="ECO:0000256" key="1">
    <source>
        <dbReference type="SAM" id="Phobius"/>
    </source>
</evidence>
<gene>
    <name evidence="2" type="ORF">HV560_03935</name>
</gene>
<dbReference type="AlphaFoldDB" id="A0ABD7A7D9"/>
<keyword evidence="1" id="KW-1133">Transmembrane helix</keyword>
<protein>
    <recommendedName>
        <fullName evidence="4">DUF4282 domain-containing protein</fullName>
    </recommendedName>
</protein>
<keyword evidence="1" id="KW-0472">Membrane</keyword>
<proteinExistence type="predicted"/>
<feature type="transmembrane region" description="Helical" evidence="1">
    <location>
        <begin position="46"/>
        <end position="73"/>
    </location>
</feature>
<organism evidence="2 3">
    <name type="scientific">Mannheimia pernigra</name>
    <dbReference type="NCBI Taxonomy" id="111844"/>
    <lineage>
        <taxon>Bacteria</taxon>
        <taxon>Pseudomonadati</taxon>
        <taxon>Pseudomonadota</taxon>
        <taxon>Gammaproteobacteria</taxon>
        <taxon>Pasteurellales</taxon>
        <taxon>Pasteurellaceae</taxon>
        <taxon>Mannheimia</taxon>
    </lineage>
</organism>
<evidence type="ECO:0000313" key="3">
    <source>
        <dbReference type="Proteomes" id="UP000509784"/>
    </source>
</evidence>
<dbReference type="Proteomes" id="UP000509784">
    <property type="component" value="Chromosome"/>
</dbReference>
<dbReference type="RefSeq" id="WP_176808843.1">
    <property type="nucleotide sequence ID" value="NZ_CP055302.1"/>
</dbReference>
<dbReference type="EMBL" id="CP055305">
    <property type="protein sequence ID" value="QLB42031.1"/>
    <property type="molecule type" value="Genomic_DNA"/>
</dbReference>